<feature type="domain" description="FtsK" evidence="17">
    <location>
        <begin position="480"/>
        <end position="698"/>
    </location>
</feature>
<dbReference type="Proteomes" id="UP000285310">
    <property type="component" value="Unassembled WGS sequence"/>
</dbReference>
<evidence type="ECO:0000256" key="11">
    <source>
        <dbReference type="ARBA" id="ARBA00023125"/>
    </source>
</evidence>
<evidence type="ECO:0000256" key="7">
    <source>
        <dbReference type="ARBA" id="ARBA00022741"/>
    </source>
</evidence>
<evidence type="ECO:0000256" key="16">
    <source>
        <dbReference type="SAM" id="Phobius"/>
    </source>
</evidence>
<reference evidence="18 19" key="1">
    <citation type="submission" date="2013-10" db="EMBL/GenBank/DDBJ databases">
        <title>Salinisphaera japonica YTM-1 Genome Sequencing.</title>
        <authorList>
            <person name="Lai Q."/>
            <person name="Li C."/>
            <person name="Shao Z."/>
        </authorList>
    </citation>
    <scope>NUCLEOTIDE SEQUENCE [LARGE SCALE GENOMIC DNA]</scope>
    <source>
        <strain evidence="18 19">YTM-1</strain>
    </source>
</reference>
<dbReference type="CDD" id="cd01127">
    <property type="entry name" value="TrwB_TraG_TraD_VirD4"/>
    <property type="match status" value="1"/>
</dbReference>
<dbReference type="RefSeq" id="WP_123658796.1">
    <property type="nucleotide sequence ID" value="NZ_AYKG01000037.1"/>
</dbReference>
<feature type="region of interest" description="Disordered" evidence="15">
    <location>
        <begin position="1"/>
        <end position="43"/>
    </location>
</feature>
<dbReference type="Gene3D" id="3.40.50.300">
    <property type="entry name" value="P-loop containing nucleotide triphosphate hydrolases"/>
    <property type="match status" value="1"/>
</dbReference>
<accession>A0A423PKP7</accession>
<dbReference type="GO" id="GO:0051301">
    <property type="term" value="P:cell division"/>
    <property type="evidence" value="ECO:0007669"/>
    <property type="project" value="UniProtKB-KW"/>
</dbReference>
<dbReference type="InParanoid" id="A0A423PKP7"/>
<dbReference type="GO" id="GO:0007059">
    <property type="term" value="P:chromosome segregation"/>
    <property type="evidence" value="ECO:0007669"/>
    <property type="project" value="UniProtKB-KW"/>
</dbReference>
<dbReference type="InterPro" id="IPR050206">
    <property type="entry name" value="FtsK/SpoIIIE/SftA"/>
</dbReference>
<evidence type="ECO:0000256" key="6">
    <source>
        <dbReference type="ARBA" id="ARBA00022692"/>
    </source>
</evidence>
<proteinExistence type="inferred from homology"/>
<evidence type="ECO:0000256" key="5">
    <source>
        <dbReference type="ARBA" id="ARBA00022618"/>
    </source>
</evidence>
<dbReference type="InterPro" id="IPR036390">
    <property type="entry name" value="WH_DNA-bd_sf"/>
</dbReference>
<dbReference type="InterPro" id="IPR025199">
    <property type="entry name" value="FtsK_4TM"/>
</dbReference>
<keyword evidence="5 18" id="KW-0132">Cell division</keyword>
<dbReference type="Pfam" id="PF17854">
    <property type="entry name" value="FtsK_alpha"/>
    <property type="match status" value="1"/>
</dbReference>
<dbReference type="EMBL" id="AYKG01000037">
    <property type="protein sequence ID" value="ROO26131.1"/>
    <property type="molecule type" value="Genomic_DNA"/>
</dbReference>
<dbReference type="InterPro" id="IPR041027">
    <property type="entry name" value="FtsK_alpha"/>
</dbReference>
<dbReference type="InterPro" id="IPR018541">
    <property type="entry name" value="Ftsk_gamma"/>
</dbReference>
<dbReference type="SUPFAM" id="SSF52540">
    <property type="entry name" value="P-loop containing nucleoside triphosphate hydrolases"/>
    <property type="match status" value="1"/>
</dbReference>
<keyword evidence="10 16" id="KW-1133">Transmembrane helix</keyword>
<evidence type="ECO:0000256" key="9">
    <source>
        <dbReference type="ARBA" id="ARBA00022840"/>
    </source>
</evidence>
<organism evidence="18 19">
    <name type="scientific">Salinisphaera japonica YTM-1</name>
    <dbReference type="NCBI Taxonomy" id="1209778"/>
    <lineage>
        <taxon>Bacteria</taxon>
        <taxon>Pseudomonadati</taxon>
        <taxon>Pseudomonadota</taxon>
        <taxon>Gammaproteobacteria</taxon>
        <taxon>Salinisphaerales</taxon>
        <taxon>Salinisphaeraceae</taxon>
        <taxon>Salinisphaera</taxon>
    </lineage>
</organism>
<keyword evidence="6 16" id="KW-0812">Transmembrane</keyword>
<evidence type="ECO:0000313" key="18">
    <source>
        <dbReference type="EMBL" id="ROO26131.1"/>
    </source>
</evidence>
<feature type="binding site" evidence="14">
    <location>
        <begin position="497"/>
        <end position="504"/>
    </location>
    <ligand>
        <name>ATP</name>
        <dbReference type="ChEBI" id="CHEBI:30616"/>
    </ligand>
</feature>
<dbReference type="GO" id="GO:0003677">
    <property type="term" value="F:DNA binding"/>
    <property type="evidence" value="ECO:0007669"/>
    <property type="project" value="UniProtKB-KW"/>
</dbReference>
<evidence type="ECO:0000256" key="15">
    <source>
        <dbReference type="SAM" id="MobiDB-lite"/>
    </source>
</evidence>
<dbReference type="GO" id="GO:0005524">
    <property type="term" value="F:ATP binding"/>
    <property type="evidence" value="ECO:0007669"/>
    <property type="project" value="UniProtKB-UniRule"/>
</dbReference>
<dbReference type="Pfam" id="PF13491">
    <property type="entry name" value="FtsK_4TM"/>
    <property type="match status" value="1"/>
</dbReference>
<sequence>MAKAAASRSSGAGTKHSTRSAKAEKAGPKSARRGANDTAPPSAYSQRVGRLVREAGLFIAVAIALFLLASLVSYSPSDPGWSGLGNGTAIQNLLGKPGAWFADVLLSLFGYLGFVFPLVVLYIGWLIYADRDTNQEEVLSRGLRGVCLLVGFIAACGLAWLLFGSARISPLPQGGGGIVGASSARPVAALINILGAAWLLITVLMIALSMGLGFSWLSVAERLGQWALGGTWQAMRNGKDRLTAWQATRAERRVEARAARQQARQQRAAEKTAAPKPRPAPAGAPEKRAAPAQEESVAVPVAPAPSAPEVKKKNKKKPRPAPLPSVPDTTEAVDVPTFDPERDSPIPPIELLDPARAPKNDQDDAVLQHMSEALEQHLADFNVQAKVVAVKPGPVVTRFEIDPAPGVKVNQISNLAKDLARAMSTTSVRVVEVIPGKSVVGLEIPNADREIVALREIFEAPIYADAQSPLTMALGKDIGGAAVTADLSKMPHLLVAGTTGSGKSVAVNAMILSILHKATAEQVRLIMIDPKMLELSVYEGIPHLLAPVVTDMKDAANALRWCVGEMERRYKLMAALGVRNMAGFNTKVAKAIEAGQPIEDPIAKNAQSNEAAAAGEELPTLEPLPAIVIVVDELADMMMVVGKKVEELIARIAQKARAAGLHMILATQRPSVDVITGLIKANIPTRIAFQVASKIDSRTILDQQGAESLLGHGDMLYLPPGTGFSNRVHGAFVDDHEVHKVVEYIKQTGTPDYIEEILDGGSEAEGGEGDDEDVEADPLYDQAVAIVLKSRKASISYVQRRLRVGYNRSARLIEQMENAGVVGPAEGNGGREVLAPPPPDD</sequence>
<feature type="transmembrane region" description="Helical" evidence="16">
    <location>
        <begin position="188"/>
        <end position="217"/>
    </location>
</feature>
<keyword evidence="8" id="KW-0159">Chromosome partition</keyword>
<keyword evidence="12 16" id="KW-0472">Membrane</keyword>
<gene>
    <name evidence="18" type="ORF">SAJA_11570</name>
</gene>
<evidence type="ECO:0000256" key="13">
    <source>
        <dbReference type="ARBA" id="ARBA00023306"/>
    </source>
</evidence>
<feature type="transmembrane region" description="Helical" evidence="16">
    <location>
        <begin position="104"/>
        <end position="125"/>
    </location>
</feature>
<comment type="subcellular location">
    <subcellularLocation>
        <location evidence="1">Cell membrane</location>
        <topology evidence="1">Multi-pass membrane protein</topology>
    </subcellularLocation>
</comment>
<feature type="transmembrane region" description="Helical" evidence="16">
    <location>
        <begin position="146"/>
        <end position="168"/>
    </location>
</feature>
<name>A0A423PKP7_9GAMM</name>
<dbReference type="FunFam" id="3.40.50.300:FF:000209">
    <property type="entry name" value="Cell division protein FtsK"/>
    <property type="match status" value="1"/>
</dbReference>
<keyword evidence="9 14" id="KW-0067">ATP-binding</keyword>
<comment type="caution">
    <text evidence="18">The sequence shown here is derived from an EMBL/GenBank/DDBJ whole genome shotgun (WGS) entry which is preliminary data.</text>
</comment>
<evidence type="ECO:0000256" key="10">
    <source>
        <dbReference type="ARBA" id="ARBA00022989"/>
    </source>
</evidence>
<keyword evidence="13" id="KW-0131">Cell cycle</keyword>
<dbReference type="PANTHER" id="PTHR22683:SF41">
    <property type="entry name" value="DNA TRANSLOCASE FTSK"/>
    <property type="match status" value="1"/>
</dbReference>
<dbReference type="Gene3D" id="3.30.980.40">
    <property type="match status" value="1"/>
</dbReference>
<dbReference type="Pfam" id="PF01580">
    <property type="entry name" value="FtsK_SpoIIIE"/>
    <property type="match status" value="1"/>
</dbReference>
<dbReference type="InterPro" id="IPR002543">
    <property type="entry name" value="FtsK_dom"/>
</dbReference>
<dbReference type="InterPro" id="IPR027417">
    <property type="entry name" value="P-loop_NTPase"/>
</dbReference>
<dbReference type="GO" id="GO:0005886">
    <property type="term" value="C:plasma membrane"/>
    <property type="evidence" value="ECO:0007669"/>
    <property type="project" value="UniProtKB-SubCell"/>
</dbReference>
<comment type="similarity">
    <text evidence="2">Belongs to the FtsK/SpoIIIE/SftA family.</text>
</comment>
<dbReference type="PANTHER" id="PTHR22683">
    <property type="entry name" value="SPORULATION PROTEIN RELATED"/>
    <property type="match status" value="1"/>
</dbReference>
<evidence type="ECO:0000256" key="4">
    <source>
        <dbReference type="ARBA" id="ARBA00022475"/>
    </source>
</evidence>
<feature type="transmembrane region" description="Helical" evidence="16">
    <location>
        <begin position="55"/>
        <end position="74"/>
    </location>
</feature>
<keyword evidence="7 14" id="KW-0547">Nucleotide-binding</keyword>
<keyword evidence="4" id="KW-1003">Cell membrane</keyword>
<evidence type="ECO:0000256" key="14">
    <source>
        <dbReference type="PROSITE-ProRule" id="PRU00289"/>
    </source>
</evidence>
<evidence type="ECO:0000313" key="19">
    <source>
        <dbReference type="Proteomes" id="UP000285310"/>
    </source>
</evidence>
<evidence type="ECO:0000259" key="17">
    <source>
        <dbReference type="PROSITE" id="PS50901"/>
    </source>
</evidence>
<dbReference type="Gene3D" id="1.10.10.10">
    <property type="entry name" value="Winged helix-like DNA-binding domain superfamily/Winged helix DNA-binding domain"/>
    <property type="match status" value="1"/>
</dbReference>
<feature type="region of interest" description="Disordered" evidence="15">
    <location>
        <begin position="253"/>
        <end position="362"/>
    </location>
</feature>
<dbReference type="PROSITE" id="PS50901">
    <property type="entry name" value="FTSK"/>
    <property type="match status" value="1"/>
</dbReference>
<keyword evidence="19" id="KW-1185">Reference proteome</keyword>
<dbReference type="SUPFAM" id="SSF46785">
    <property type="entry name" value="Winged helix' DNA-binding domain"/>
    <property type="match status" value="1"/>
</dbReference>
<dbReference type="OrthoDB" id="9807790at2"/>
<feature type="compositionally biased region" description="Low complexity" evidence="15">
    <location>
        <begin position="259"/>
        <end position="275"/>
    </location>
</feature>
<evidence type="ECO:0000256" key="2">
    <source>
        <dbReference type="ARBA" id="ARBA00006474"/>
    </source>
</evidence>
<protein>
    <recommendedName>
        <fullName evidence="3">DNA translocase FtsK</fullName>
    </recommendedName>
</protein>
<evidence type="ECO:0000256" key="1">
    <source>
        <dbReference type="ARBA" id="ARBA00004651"/>
    </source>
</evidence>
<keyword evidence="11" id="KW-0238">DNA-binding</keyword>
<evidence type="ECO:0000256" key="12">
    <source>
        <dbReference type="ARBA" id="ARBA00023136"/>
    </source>
</evidence>
<feature type="compositionally biased region" description="Low complexity" evidence="15">
    <location>
        <begin position="290"/>
        <end position="301"/>
    </location>
</feature>
<feature type="region of interest" description="Disordered" evidence="15">
    <location>
        <begin position="821"/>
        <end position="841"/>
    </location>
</feature>
<dbReference type="AlphaFoldDB" id="A0A423PKP7"/>
<dbReference type="SMART" id="SM00843">
    <property type="entry name" value="Ftsk_gamma"/>
    <property type="match status" value="1"/>
</dbReference>
<dbReference type="InterPro" id="IPR036388">
    <property type="entry name" value="WH-like_DNA-bd_sf"/>
</dbReference>
<dbReference type="FunCoup" id="A0A423PKP7">
    <property type="interactions" value="152"/>
</dbReference>
<dbReference type="Pfam" id="PF09397">
    <property type="entry name" value="FtsK_gamma"/>
    <property type="match status" value="1"/>
</dbReference>
<evidence type="ECO:0000256" key="3">
    <source>
        <dbReference type="ARBA" id="ARBA00020887"/>
    </source>
</evidence>
<feature type="compositionally biased region" description="Low complexity" evidence="15">
    <location>
        <begin position="1"/>
        <end position="13"/>
    </location>
</feature>
<evidence type="ECO:0000256" key="8">
    <source>
        <dbReference type="ARBA" id="ARBA00022829"/>
    </source>
</evidence>